<dbReference type="GO" id="GO:0016787">
    <property type="term" value="F:hydrolase activity"/>
    <property type="evidence" value="ECO:0007669"/>
    <property type="project" value="UniProtKB-KW"/>
</dbReference>
<dbReference type="GO" id="GO:0046872">
    <property type="term" value="F:metal ion binding"/>
    <property type="evidence" value="ECO:0007669"/>
    <property type="project" value="UniProtKB-KW"/>
</dbReference>
<dbReference type="PANTHER" id="PTHR39159:SF1">
    <property type="entry name" value="UPF0374 PROTEIN YGAC"/>
    <property type="match status" value="1"/>
</dbReference>
<proteinExistence type="predicted"/>
<keyword evidence="1" id="KW-0479">Metal-binding</keyword>
<protein>
    <recommendedName>
        <fullName evidence="4">DUF402 domain-containing protein</fullName>
    </recommendedName>
</protein>
<keyword evidence="2" id="KW-0378">Hydrolase</keyword>
<dbReference type="Gene3D" id="2.40.380.10">
    <property type="entry name" value="FomD-like"/>
    <property type="match status" value="1"/>
</dbReference>
<name>A0A4R7UEF3_9BACT</name>
<dbReference type="InterPro" id="IPR035930">
    <property type="entry name" value="FomD-like_sf"/>
</dbReference>
<dbReference type="PIRSF" id="PIRSF028345">
    <property type="entry name" value="UCP028345"/>
    <property type="match status" value="1"/>
</dbReference>
<sequence length="218" mass="26466">MQWDFKKLQIGAMVNVQAYKHDGFLYRQWTNAKVIFHNKKHVVLALRGTRVLESRNSAKGWKYKDDAIWFLPKRSLYNTIVLLKKGVGSLYYTNIASYPIFEDNTIKFIDYDLDLKSYPNKDLQIVDKEEFKTNSNKFNYSHRLKEKIFNEITEVVNLYNNEAYFFNEEIILYYLNIMLKDKLIDEKNYNSYYQMYHKNYSEETEMMMQLRNFKTKKY</sequence>
<dbReference type="InterPro" id="IPR007295">
    <property type="entry name" value="DUF402"/>
</dbReference>
<dbReference type="InterPro" id="IPR050212">
    <property type="entry name" value="Ntdp-like"/>
</dbReference>
<dbReference type="SUPFAM" id="SSF159234">
    <property type="entry name" value="FomD-like"/>
    <property type="match status" value="1"/>
</dbReference>
<evidence type="ECO:0000259" key="4">
    <source>
        <dbReference type="Pfam" id="PF04167"/>
    </source>
</evidence>
<evidence type="ECO:0000256" key="3">
    <source>
        <dbReference type="ARBA" id="ARBA00022842"/>
    </source>
</evidence>
<dbReference type="AlphaFoldDB" id="A0A4R7UEF3"/>
<dbReference type="EMBL" id="SOCN01000001">
    <property type="protein sequence ID" value="TDV24456.1"/>
    <property type="molecule type" value="Genomic_DNA"/>
</dbReference>
<evidence type="ECO:0000256" key="1">
    <source>
        <dbReference type="ARBA" id="ARBA00022723"/>
    </source>
</evidence>
<accession>A0A4R7UEF3</accession>
<evidence type="ECO:0000313" key="5">
    <source>
        <dbReference type="EMBL" id="TDV24456.1"/>
    </source>
</evidence>
<gene>
    <name evidence="5" type="ORF">BCF59_0427</name>
</gene>
<organism evidence="5 6">
    <name type="scientific">Mycoplasmopsis mustelae</name>
    <dbReference type="NCBI Taxonomy" id="171289"/>
    <lineage>
        <taxon>Bacteria</taxon>
        <taxon>Bacillati</taxon>
        <taxon>Mycoplasmatota</taxon>
        <taxon>Mycoplasmoidales</taxon>
        <taxon>Metamycoplasmataceae</taxon>
        <taxon>Mycoplasmopsis</taxon>
    </lineage>
</organism>
<evidence type="ECO:0000256" key="2">
    <source>
        <dbReference type="ARBA" id="ARBA00022801"/>
    </source>
</evidence>
<dbReference type="PANTHER" id="PTHR39159">
    <property type="match status" value="1"/>
</dbReference>
<dbReference type="Proteomes" id="UP000295757">
    <property type="component" value="Unassembled WGS sequence"/>
</dbReference>
<dbReference type="OrthoDB" id="1645325at2"/>
<keyword evidence="3" id="KW-0460">Magnesium</keyword>
<dbReference type="RefSeq" id="WP_134110760.1">
    <property type="nucleotide sequence ID" value="NZ_SOCN01000001.1"/>
</dbReference>
<reference evidence="5 6" key="1">
    <citation type="submission" date="2019-03" db="EMBL/GenBank/DDBJ databases">
        <title>Genomic Encyclopedia of Archaeal and Bacterial Type Strains, Phase II (KMG-II): from individual species to whole genera.</title>
        <authorList>
            <person name="Goeker M."/>
        </authorList>
    </citation>
    <scope>NUCLEOTIDE SEQUENCE [LARGE SCALE GENOMIC DNA]</scope>
    <source>
        <strain evidence="5 6">ATCC 35214</strain>
    </source>
</reference>
<comment type="caution">
    <text evidence="5">The sequence shown here is derived from an EMBL/GenBank/DDBJ whole genome shotgun (WGS) entry which is preliminary data.</text>
</comment>
<dbReference type="InterPro" id="IPR016882">
    <property type="entry name" value="SA1684"/>
</dbReference>
<keyword evidence="6" id="KW-1185">Reference proteome</keyword>
<evidence type="ECO:0000313" key="6">
    <source>
        <dbReference type="Proteomes" id="UP000295757"/>
    </source>
</evidence>
<feature type="domain" description="DUF402" evidence="4">
    <location>
        <begin position="22"/>
        <end position="162"/>
    </location>
</feature>
<dbReference type="Pfam" id="PF04167">
    <property type="entry name" value="DUF402"/>
    <property type="match status" value="1"/>
</dbReference>